<comment type="caution">
    <text evidence="2">The sequence shown here is derived from an EMBL/GenBank/DDBJ whole genome shotgun (WGS) entry which is preliminary data.</text>
</comment>
<feature type="transmembrane region" description="Helical" evidence="1">
    <location>
        <begin position="215"/>
        <end position="237"/>
    </location>
</feature>
<proteinExistence type="predicted"/>
<organism evidence="2 3">
    <name type="scientific">Anaeromyces robustus</name>
    <dbReference type="NCBI Taxonomy" id="1754192"/>
    <lineage>
        <taxon>Eukaryota</taxon>
        <taxon>Fungi</taxon>
        <taxon>Fungi incertae sedis</taxon>
        <taxon>Chytridiomycota</taxon>
        <taxon>Chytridiomycota incertae sedis</taxon>
        <taxon>Neocallimastigomycetes</taxon>
        <taxon>Neocallimastigales</taxon>
        <taxon>Neocallimastigaceae</taxon>
        <taxon>Anaeromyces</taxon>
    </lineage>
</organism>
<accession>A0A1Y1X4J8</accession>
<feature type="transmembrane region" description="Helical" evidence="1">
    <location>
        <begin position="176"/>
        <end position="194"/>
    </location>
</feature>
<name>A0A1Y1X4J8_9FUNG</name>
<keyword evidence="1" id="KW-0812">Transmembrane</keyword>
<evidence type="ECO:0000313" key="2">
    <source>
        <dbReference type="EMBL" id="ORX80737.1"/>
    </source>
</evidence>
<dbReference type="EMBL" id="MCFG01000137">
    <property type="protein sequence ID" value="ORX80737.1"/>
    <property type="molecule type" value="Genomic_DNA"/>
</dbReference>
<evidence type="ECO:0000256" key="1">
    <source>
        <dbReference type="SAM" id="Phobius"/>
    </source>
</evidence>
<keyword evidence="3" id="KW-1185">Reference proteome</keyword>
<gene>
    <name evidence="2" type="ORF">BCR32DRAFT_268707</name>
</gene>
<dbReference type="AlphaFoldDB" id="A0A1Y1X4J8"/>
<dbReference type="OrthoDB" id="2154481at2759"/>
<evidence type="ECO:0000313" key="3">
    <source>
        <dbReference type="Proteomes" id="UP000193944"/>
    </source>
</evidence>
<sequence length="439" mass="50936">MDSPIEFVTPDKNENIIVKKCEFIMLIASNTIYLVLIVKAISRYVGTKDRKFWFLLIASSFAFANNTNDIYYRIMAPLYSTYNCSKHFLRVFKGSGSLNWIPVSLYQVLRLYQITYNYYQKSWRILLLIISLTLSAIYCCCYFLNLSQFYSNKSKFGGCVVSNTGDYKYFVEISDIIDSSFSLAVVIFTLFLSLRNQKHYKLRHHRIKAVLDRSVIIFVILLLSKVVFYSLIILNSTRPGGDIFWDGLSIIVLGCTYQLLIIKPKIIKKIHQQNRINDFHRKLKMLGFSSMDHDYKSSFSDLSSSRTSTKIPYLYTKNSKGELNFPSLKHNYLYYNNIINKNNDIFNNQYMNDKTNTSRNSNVNMNMNMNMYMNTNTSKNRSMSMGQMYNNYNANRSFKSMSLTNSSTGGGVSNISNSLNNSMFNPKSTYSTSTYNKHY</sequence>
<reference evidence="2 3" key="2">
    <citation type="submission" date="2016-08" db="EMBL/GenBank/DDBJ databases">
        <title>Pervasive Adenine N6-methylation of Active Genes in Fungi.</title>
        <authorList>
            <consortium name="DOE Joint Genome Institute"/>
            <person name="Mondo S.J."/>
            <person name="Dannebaum R.O."/>
            <person name="Kuo R.C."/>
            <person name="Labutti K."/>
            <person name="Haridas S."/>
            <person name="Kuo A."/>
            <person name="Salamov A."/>
            <person name="Ahrendt S.R."/>
            <person name="Lipzen A."/>
            <person name="Sullivan W."/>
            <person name="Andreopoulos W.B."/>
            <person name="Clum A."/>
            <person name="Lindquist E."/>
            <person name="Daum C."/>
            <person name="Ramamoorthy G.K."/>
            <person name="Gryganskyi A."/>
            <person name="Culley D."/>
            <person name="Magnuson J.K."/>
            <person name="James T.Y."/>
            <person name="O'Malley M.A."/>
            <person name="Stajich J.E."/>
            <person name="Spatafora J.W."/>
            <person name="Visel A."/>
            <person name="Grigoriev I.V."/>
        </authorList>
    </citation>
    <scope>NUCLEOTIDE SEQUENCE [LARGE SCALE GENOMIC DNA]</scope>
    <source>
        <strain evidence="2 3">S4</strain>
    </source>
</reference>
<keyword evidence="1" id="KW-1133">Transmembrane helix</keyword>
<feature type="transmembrane region" description="Helical" evidence="1">
    <location>
        <begin position="243"/>
        <end position="262"/>
    </location>
</feature>
<feature type="transmembrane region" description="Helical" evidence="1">
    <location>
        <begin position="23"/>
        <end position="41"/>
    </location>
</feature>
<reference evidence="2 3" key="1">
    <citation type="submission" date="2016-08" db="EMBL/GenBank/DDBJ databases">
        <title>A Parts List for Fungal Cellulosomes Revealed by Comparative Genomics.</title>
        <authorList>
            <consortium name="DOE Joint Genome Institute"/>
            <person name="Haitjema C.H."/>
            <person name="Gilmore S.P."/>
            <person name="Henske J.K."/>
            <person name="Solomon K.V."/>
            <person name="De Groot R."/>
            <person name="Kuo A."/>
            <person name="Mondo S.J."/>
            <person name="Salamov A.A."/>
            <person name="Labutti K."/>
            <person name="Zhao Z."/>
            <person name="Chiniquy J."/>
            <person name="Barry K."/>
            <person name="Brewer H.M."/>
            <person name="Purvine S.O."/>
            <person name="Wright A.T."/>
            <person name="Boxma B."/>
            <person name="Van Alen T."/>
            <person name="Hackstein J.H."/>
            <person name="Baker S.E."/>
            <person name="Grigoriev I.V."/>
            <person name="O'Malley M.A."/>
        </authorList>
    </citation>
    <scope>NUCLEOTIDE SEQUENCE [LARGE SCALE GENOMIC DNA]</scope>
    <source>
        <strain evidence="2 3">S4</strain>
    </source>
</reference>
<protein>
    <submittedName>
        <fullName evidence="2">Uncharacterized protein</fullName>
    </submittedName>
</protein>
<feature type="transmembrane region" description="Helical" evidence="1">
    <location>
        <begin position="125"/>
        <end position="145"/>
    </location>
</feature>
<keyword evidence="1" id="KW-0472">Membrane</keyword>
<dbReference type="Proteomes" id="UP000193944">
    <property type="component" value="Unassembled WGS sequence"/>
</dbReference>